<name>A0A812TSG5_9DINO</name>
<evidence type="ECO:0000313" key="4">
    <source>
        <dbReference type="Proteomes" id="UP000604046"/>
    </source>
</evidence>
<dbReference type="SUPFAM" id="SSF56219">
    <property type="entry name" value="DNase I-like"/>
    <property type="match status" value="1"/>
</dbReference>
<dbReference type="InterPro" id="IPR050410">
    <property type="entry name" value="CCR4/nocturin_mRNA_transcr"/>
</dbReference>
<dbReference type="AlphaFoldDB" id="A0A812TSG5"/>
<protein>
    <submittedName>
        <fullName evidence="3">CCR4-1 protein</fullName>
    </submittedName>
</protein>
<proteinExistence type="predicted"/>
<dbReference type="PANTHER" id="PTHR12121">
    <property type="entry name" value="CARBON CATABOLITE REPRESSOR PROTEIN 4"/>
    <property type="match status" value="1"/>
</dbReference>
<dbReference type="Gene3D" id="3.60.10.10">
    <property type="entry name" value="Endonuclease/exonuclease/phosphatase"/>
    <property type="match status" value="1"/>
</dbReference>
<organism evidence="3 4">
    <name type="scientific">Symbiodinium natans</name>
    <dbReference type="NCBI Taxonomy" id="878477"/>
    <lineage>
        <taxon>Eukaryota</taxon>
        <taxon>Sar</taxon>
        <taxon>Alveolata</taxon>
        <taxon>Dinophyceae</taxon>
        <taxon>Suessiales</taxon>
        <taxon>Symbiodiniaceae</taxon>
        <taxon>Symbiodinium</taxon>
    </lineage>
</organism>
<dbReference type="Pfam" id="PF03372">
    <property type="entry name" value="Exo_endo_phos"/>
    <property type="match status" value="1"/>
</dbReference>
<feature type="region of interest" description="Disordered" evidence="1">
    <location>
        <begin position="300"/>
        <end position="319"/>
    </location>
</feature>
<sequence length="388" mass="42549">MGLMKCPGPDALGTPLDAEPAYLSVLSYNLLAPAFVRPVDLRTGAVQPFAAFEWASTEDLEWDLRRKRLLKQLESWRADVICLQEVQFEASPDGSFLLPTWLQGLENYSACIPAEKYLTLIAERNERVLANRVAIGCAVLFRRDRLVQPDEEGLRGDPNTLVSACLQGCPESPLAALGKTAFFSVHLDAQSEEKRVEQLRKCLERARALGTRHVVFAGDLNTECRPGSCIAAFVSDEAPSDEDMVRECASALRIVGGEDGDDEVPVSSKETAGGDGEPSSEQLEQWRLLWQKAAQSRSEHRISLSRVPTGPTRSAYDHGKSEGPCVTWRLDHILHSSDTLQLHQLWTTLEADDAASASGLPNKENPSDHLPVAAVFQAISHHGRGFGV</sequence>
<accession>A0A812TSG5</accession>
<evidence type="ECO:0000313" key="3">
    <source>
        <dbReference type="EMBL" id="CAE7540153.1"/>
    </source>
</evidence>
<dbReference type="PANTHER" id="PTHR12121:SF36">
    <property type="entry name" value="ENDONUCLEASE_EXONUCLEASE_PHOSPHATASE DOMAIN-CONTAINING PROTEIN"/>
    <property type="match status" value="1"/>
</dbReference>
<reference evidence="3" key="1">
    <citation type="submission" date="2021-02" db="EMBL/GenBank/DDBJ databases">
        <authorList>
            <person name="Dougan E. K."/>
            <person name="Rhodes N."/>
            <person name="Thang M."/>
            <person name="Chan C."/>
        </authorList>
    </citation>
    <scope>NUCLEOTIDE SEQUENCE</scope>
</reference>
<gene>
    <name evidence="3" type="primary">CCR4-1</name>
    <name evidence="3" type="ORF">SNAT2548_LOCUS30288</name>
</gene>
<comment type="caution">
    <text evidence="3">The sequence shown here is derived from an EMBL/GenBank/DDBJ whole genome shotgun (WGS) entry which is preliminary data.</text>
</comment>
<dbReference type="InterPro" id="IPR036691">
    <property type="entry name" value="Endo/exonu/phosph_ase_sf"/>
</dbReference>
<keyword evidence="4" id="KW-1185">Reference proteome</keyword>
<dbReference type="Proteomes" id="UP000604046">
    <property type="component" value="Unassembled WGS sequence"/>
</dbReference>
<feature type="region of interest" description="Disordered" evidence="1">
    <location>
        <begin position="257"/>
        <end position="282"/>
    </location>
</feature>
<dbReference type="InterPro" id="IPR005135">
    <property type="entry name" value="Endo/exonuclease/phosphatase"/>
</dbReference>
<evidence type="ECO:0000256" key="1">
    <source>
        <dbReference type="SAM" id="MobiDB-lite"/>
    </source>
</evidence>
<dbReference type="EMBL" id="CAJNDS010002600">
    <property type="protein sequence ID" value="CAE7540153.1"/>
    <property type="molecule type" value="Genomic_DNA"/>
</dbReference>
<evidence type="ECO:0000259" key="2">
    <source>
        <dbReference type="Pfam" id="PF03372"/>
    </source>
</evidence>
<feature type="domain" description="Endonuclease/exonuclease/phosphatase" evidence="2">
    <location>
        <begin position="57"/>
        <end position="369"/>
    </location>
</feature>
<dbReference type="OrthoDB" id="428734at2759"/>
<dbReference type="GO" id="GO:0000175">
    <property type="term" value="F:3'-5'-RNA exonuclease activity"/>
    <property type="evidence" value="ECO:0007669"/>
    <property type="project" value="TreeGrafter"/>
</dbReference>